<evidence type="ECO:0000256" key="3">
    <source>
        <dbReference type="ARBA" id="ARBA00022723"/>
    </source>
</evidence>
<evidence type="ECO:0000256" key="4">
    <source>
        <dbReference type="ARBA" id="ARBA00022842"/>
    </source>
</evidence>
<dbReference type="Gene3D" id="1.10.600.10">
    <property type="entry name" value="Farnesyl Diphosphate Synthase"/>
    <property type="match status" value="2"/>
</dbReference>
<dbReference type="GO" id="GO:0046165">
    <property type="term" value="P:alcohol biosynthetic process"/>
    <property type="evidence" value="ECO:0007669"/>
    <property type="project" value="UniProtKB-ARBA"/>
</dbReference>
<dbReference type="PROSITE" id="PS00444">
    <property type="entry name" value="POLYPRENYL_SYNTHASE_2"/>
    <property type="match status" value="1"/>
</dbReference>
<keyword evidence="4" id="KW-0460">Magnesium</keyword>
<feature type="region of interest" description="Disordered" evidence="5">
    <location>
        <begin position="356"/>
        <end position="383"/>
    </location>
</feature>
<dbReference type="InterPro" id="IPR008949">
    <property type="entry name" value="Isoprenoid_synthase_dom_sf"/>
</dbReference>
<dbReference type="EC" id="2.5.1.29" evidence="1"/>
<dbReference type="InterPro" id="IPR033749">
    <property type="entry name" value="Polyprenyl_synt_CS"/>
</dbReference>
<dbReference type="GO" id="GO:0046872">
    <property type="term" value="F:metal ion binding"/>
    <property type="evidence" value="ECO:0007669"/>
    <property type="project" value="UniProtKB-KW"/>
</dbReference>
<evidence type="ECO:0000313" key="7">
    <source>
        <dbReference type="Proteomes" id="UP000472372"/>
    </source>
</evidence>
<dbReference type="GO" id="GO:0043386">
    <property type="term" value="P:mycotoxin biosynthetic process"/>
    <property type="evidence" value="ECO:0007669"/>
    <property type="project" value="UniProtKB-ARBA"/>
</dbReference>
<dbReference type="Pfam" id="PF00348">
    <property type="entry name" value="polyprenyl_synt"/>
    <property type="match status" value="1"/>
</dbReference>
<evidence type="ECO:0000256" key="5">
    <source>
        <dbReference type="SAM" id="MobiDB-lite"/>
    </source>
</evidence>
<evidence type="ECO:0000256" key="2">
    <source>
        <dbReference type="ARBA" id="ARBA00022679"/>
    </source>
</evidence>
<dbReference type="GO" id="GO:0004311">
    <property type="term" value="F:geranylgeranyl diphosphate synthase activity"/>
    <property type="evidence" value="ECO:0007669"/>
    <property type="project" value="UniProtKB-EC"/>
</dbReference>
<dbReference type="AlphaFoldDB" id="A0A6S6VX17"/>
<keyword evidence="2" id="KW-0808">Transferase</keyword>
<evidence type="ECO:0000313" key="6">
    <source>
        <dbReference type="EMBL" id="CAE7020135.1"/>
    </source>
</evidence>
<sequence length="730" mass="82976">MPNSMSSQALDDATSYTVPLSNYDTLGLCKNYTLRRHKWEAEANAGSQEARSDWIKYIGPIEDFGTCNPINGNHPAISLPFTKPERLSVIAYMMEYLFLDDTNVDNNRPDHDYYDHERQEWKNVAQGTAQIQAKMFTQFASIDNECAARVKRTLGEVNAVIKRDKDKHFDSMERYLDFRMVDSGAPLLEALLLFGMGVTLTEEEDAKLEPLRRPCFLAIGLANDYLSFDREYLEFSETVETQTLNNAVWLYMQLHHVDVNAAKRMVMDMTRQQEDEFLEKRARFRRENKDISQKMNRHLEALAYQISGNLVWSLNCPRYCPDYRYDPNAGIEDVLTAKSMLKILGINYEARLVHKEKESSDQQVDMGSDPNNGHPRKSSTESYLTATTDTEPAMDGDISPSSCTSTQSSTGIEQTIAHHLTKDRLLDSEHAKAPFDYISSLPSKGVRDVFVDALNVWLDVPTPTILHIKSISNRLQSASLMLDDIEDGSSLRRSHPATHTVFGTAQTINSGCWEILNAVQETQQLGPEAVKIVLEELSELHIGQSYDLYWTQHSCCPSEDEYLEMVSKKTGGLFRLIVRLLLDGSESKAPKGHLHTDMGHLASLIGIQYQIRDDYQNLYCPDYGVQKGFCQDLDEGKFSFPLLHALSVQPSSKKLLCELIQRRRDAGCLSYEQKMLALKQLDCAGSMVYTRETLKRLQGEVYKDVKKIEDMTGKENWVLRALLQKLEIQG</sequence>
<dbReference type="SFLD" id="SFLDS00005">
    <property type="entry name" value="Isoprenoid_Synthase_Type_I"/>
    <property type="match status" value="1"/>
</dbReference>
<feature type="compositionally biased region" description="Polar residues" evidence="5">
    <location>
        <begin position="361"/>
        <end position="371"/>
    </location>
</feature>
<accession>A0A6S6VX17</accession>
<evidence type="ECO:0000256" key="1">
    <source>
        <dbReference type="ARBA" id="ARBA00012382"/>
    </source>
</evidence>
<reference evidence="6" key="1">
    <citation type="submission" date="2021-02" db="EMBL/GenBank/DDBJ databases">
        <authorList>
            <person name="Syme A R."/>
            <person name="Syme A R."/>
            <person name="Moolhuijzen P."/>
        </authorList>
    </citation>
    <scope>NUCLEOTIDE SEQUENCE</scope>
    <source>
        <strain evidence="6">W1-1</strain>
    </source>
</reference>
<dbReference type="PANTHER" id="PTHR12001">
    <property type="entry name" value="GERANYLGERANYL PYROPHOSPHATE SYNTHASE"/>
    <property type="match status" value="1"/>
</dbReference>
<organism evidence="6 7">
    <name type="scientific">Pyrenophora teres f. teres</name>
    <dbReference type="NCBI Taxonomy" id="97479"/>
    <lineage>
        <taxon>Eukaryota</taxon>
        <taxon>Fungi</taxon>
        <taxon>Dikarya</taxon>
        <taxon>Ascomycota</taxon>
        <taxon>Pezizomycotina</taxon>
        <taxon>Dothideomycetes</taxon>
        <taxon>Pleosporomycetidae</taxon>
        <taxon>Pleosporales</taxon>
        <taxon>Pleosporineae</taxon>
        <taxon>Pleosporaceae</taxon>
        <taxon>Pyrenophora</taxon>
    </lineage>
</organism>
<proteinExistence type="predicted"/>
<dbReference type="PANTHER" id="PTHR12001:SF72">
    <property type="entry name" value="THIJ_PFPI FAMILY PROTEIN (AFU_ORTHOLOGUE AFUA_3G01210)-RELATED"/>
    <property type="match status" value="1"/>
</dbReference>
<name>A0A6S6VX17_9PLEO</name>
<dbReference type="Proteomes" id="UP000472372">
    <property type="component" value="Chromosome 3"/>
</dbReference>
<dbReference type="GO" id="GO:0008299">
    <property type="term" value="P:isoprenoid biosynthetic process"/>
    <property type="evidence" value="ECO:0007669"/>
    <property type="project" value="InterPro"/>
</dbReference>
<dbReference type="EMBL" id="HG992979">
    <property type="protein sequence ID" value="CAE7020135.1"/>
    <property type="molecule type" value="Genomic_DNA"/>
</dbReference>
<dbReference type="Pfam" id="PF19086">
    <property type="entry name" value="Terpene_syn_C_2"/>
    <property type="match status" value="1"/>
</dbReference>
<dbReference type="SUPFAM" id="SSF48576">
    <property type="entry name" value="Terpenoid synthases"/>
    <property type="match status" value="2"/>
</dbReference>
<dbReference type="InterPro" id="IPR000092">
    <property type="entry name" value="Polyprenyl_synt"/>
</dbReference>
<keyword evidence="3" id="KW-0479">Metal-binding</keyword>
<gene>
    <name evidence="6" type="ORF">PTTW11_03014</name>
</gene>
<protein>
    <recommendedName>
        <fullName evidence="1">geranylgeranyl diphosphate synthase</fullName>
        <ecNumber evidence="1">2.5.1.29</ecNumber>
    </recommendedName>
</protein>